<reference evidence="2 3" key="1">
    <citation type="journal article" date="2019" name="Nat. Microbiol.">
        <title>Mediterranean grassland soil C-N compound turnover is dependent on rainfall and depth, and is mediated by genomically divergent microorganisms.</title>
        <authorList>
            <person name="Diamond S."/>
            <person name="Andeer P.F."/>
            <person name="Li Z."/>
            <person name="Crits-Christoph A."/>
            <person name="Burstein D."/>
            <person name="Anantharaman K."/>
            <person name="Lane K.R."/>
            <person name="Thomas B.C."/>
            <person name="Pan C."/>
            <person name="Northen T.R."/>
            <person name="Banfield J.F."/>
        </authorList>
    </citation>
    <scope>NUCLEOTIDE SEQUENCE [LARGE SCALE GENOMIC DNA]</scope>
    <source>
        <strain evidence="2">WS_3</strain>
    </source>
</reference>
<evidence type="ECO:0000313" key="3">
    <source>
        <dbReference type="Proteomes" id="UP000320184"/>
    </source>
</evidence>
<dbReference type="Proteomes" id="UP000320184">
    <property type="component" value="Unassembled WGS sequence"/>
</dbReference>
<evidence type="ECO:0000256" key="1">
    <source>
        <dbReference type="SAM" id="SignalP"/>
    </source>
</evidence>
<proteinExistence type="predicted"/>
<feature type="chain" id="PRO_5022139351" description="Tetratricopeptide repeat protein" evidence="1">
    <location>
        <begin position="24"/>
        <end position="263"/>
    </location>
</feature>
<gene>
    <name evidence="2" type="ORF">E6K73_00325</name>
</gene>
<comment type="caution">
    <text evidence="2">The sequence shown here is derived from an EMBL/GenBank/DDBJ whole genome shotgun (WGS) entry which is preliminary data.</text>
</comment>
<dbReference type="AlphaFoldDB" id="A0A538SRV0"/>
<evidence type="ECO:0000313" key="2">
    <source>
        <dbReference type="EMBL" id="TMQ54091.1"/>
    </source>
</evidence>
<protein>
    <recommendedName>
        <fullName evidence="4">Tetratricopeptide repeat protein</fullName>
    </recommendedName>
</protein>
<accession>A0A538SRV0</accession>
<sequence>MKTTFRLFLAAVGLASMTSAAGAQILPPDIQRELEMTDLRIERAETIVAGSDNDAARLELEQAVLLQTRAKEEFAAGHPRIALDLTYRARGHADRAIALVRGLPDPDRVRAQLDRTRELVERVRDPIEECGNERARAMLHAATEMQRRAEAAAAASRYLAALQLTRGARERALDALRLCNLQEDLRDSSERALRRTDEVISRAQDRVSEHASEQARETLGRAIDLQDRATREFRAEHFEASLRLTQNARAFAFRAIRLSGGAS</sequence>
<organism evidence="2 3">
    <name type="scientific">Eiseniibacteriota bacterium</name>
    <dbReference type="NCBI Taxonomy" id="2212470"/>
    <lineage>
        <taxon>Bacteria</taxon>
        <taxon>Candidatus Eiseniibacteriota</taxon>
    </lineage>
</organism>
<evidence type="ECO:0008006" key="4">
    <source>
        <dbReference type="Google" id="ProtNLM"/>
    </source>
</evidence>
<feature type="signal peptide" evidence="1">
    <location>
        <begin position="1"/>
        <end position="23"/>
    </location>
</feature>
<keyword evidence="1" id="KW-0732">Signal</keyword>
<dbReference type="EMBL" id="VBOT01000003">
    <property type="protein sequence ID" value="TMQ54091.1"/>
    <property type="molecule type" value="Genomic_DNA"/>
</dbReference>
<name>A0A538SRV0_UNCEI</name>